<evidence type="ECO:0000313" key="2">
    <source>
        <dbReference type="Proteomes" id="UP000662373"/>
    </source>
</evidence>
<dbReference type="EMBL" id="JAEHJZ010000032">
    <property type="protein sequence ID" value="MBJ7881626.1"/>
    <property type="molecule type" value="Genomic_DNA"/>
</dbReference>
<name>A0A934NI46_9FLAO</name>
<evidence type="ECO:0000313" key="1">
    <source>
        <dbReference type="EMBL" id="MBJ7881626.1"/>
    </source>
</evidence>
<protein>
    <recommendedName>
        <fullName evidence="3">Apea-like HEPN domain-containing protein</fullName>
    </recommendedName>
</protein>
<proteinExistence type="predicted"/>
<sequence length="631" mass="75577">MKNSEIKIKFWIELWEDLINNFLKRSYGLTLYSPHILIEDIIVEIEENQFRNKENRKYFYSNLSDFLKNDEVIQNHFKSEFTLLRKDFNSDKTNYTLALCKKINESFKKGIYFQKTLVLTEKILLEDTELDIKFVNKINYYSQSLIVELIRKSYALEDVKKFLKNIFDVYHYHGDSLITDFPHNIDYSEYKDENEKIDFKKAEEVVKNIMDNLSFKDRIKKLSYYYSKKTEKVKYIFFIKGIKGEIDKTIFGVNFYNINQKRFTEEDRTYDSEDLQKHLEKDKYLQAAVEIDYLLPKSSLKFAKSKIENALDILACYIRFKTDVALNESNYIIVNKDNRLIFSTSGRGKDDIFMNYHDALNFNELENHIDSLKEFSFLWNSKKNSETVSKIKNALHWYRKGEQSSKEADKMLNYWIAIENLFNSKEDIKKDIFSDIHKSKFDLIQEIIASEQIFKFVYEYGWELYHYFSHKERNRFEKTDIPENLVELGQLNPEVGTSIYLENFIKILPELRVYEKNLFILDKIDAVIKFYSDSSFTKSEILNHIGQVKNDVLMIYRFRNLIVHNAHFDNTLLPYFVWKTKSYCGGILRKFINSDKEDSKLSDIIFEIFIEKEKFLLDFEKGNINLFEKKN</sequence>
<evidence type="ECO:0008006" key="3">
    <source>
        <dbReference type="Google" id="ProtNLM"/>
    </source>
</evidence>
<keyword evidence="2" id="KW-1185">Reference proteome</keyword>
<dbReference type="AlphaFoldDB" id="A0A934NI46"/>
<reference evidence="1 2" key="1">
    <citation type="submission" date="2020-09" db="EMBL/GenBank/DDBJ databases">
        <title>Draft genome of Gelidibacter salicanalis PAMC21136.</title>
        <authorList>
            <person name="Park H."/>
        </authorList>
    </citation>
    <scope>NUCLEOTIDE SEQUENCE [LARGE SCALE GENOMIC DNA]</scope>
    <source>
        <strain evidence="1 2">PAMC21136</strain>
    </source>
</reference>
<gene>
    <name evidence="1" type="ORF">JEM65_13365</name>
</gene>
<accession>A0A934NI46</accession>
<dbReference type="RefSeq" id="WP_199600365.1">
    <property type="nucleotide sequence ID" value="NZ_JAEHJZ010000032.1"/>
</dbReference>
<organism evidence="1 2">
    <name type="scientific">Gelidibacter salicanalis</name>
    <dbReference type="NCBI Taxonomy" id="291193"/>
    <lineage>
        <taxon>Bacteria</taxon>
        <taxon>Pseudomonadati</taxon>
        <taxon>Bacteroidota</taxon>
        <taxon>Flavobacteriia</taxon>
        <taxon>Flavobacteriales</taxon>
        <taxon>Flavobacteriaceae</taxon>
        <taxon>Gelidibacter</taxon>
    </lineage>
</organism>
<comment type="caution">
    <text evidence="1">The sequence shown here is derived from an EMBL/GenBank/DDBJ whole genome shotgun (WGS) entry which is preliminary data.</text>
</comment>
<dbReference type="Proteomes" id="UP000662373">
    <property type="component" value="Unassembled WGS sequence"/>
</dbReference>